<evidence type="ECO:0000313" key="7">
    <source>
        <dbReference type="EMBL" id="PRR74195.1"/>
    </source>
</evidence>
<comment type="caution">
    <text evidence="7">The sequence shown here is derived from an EMBL/GenBank/DDBJ whole genome shotgun (WGS) entry which is preliminary data.</text>
</comment>
<protein>
    <recommendedName>
        <fullName evidence="3">NADH-quinone oxidoreductase subunit C</fullName>
        <ecNumber evidence="3">7.1.1.-</ecNumber>
    </recommendedName>
    <alternativeName>
        <fullName evidence="3">NADH dehydrogenase I subunit C</fullName>
    </alternativeName>
    <alternativeName>
        <fullName evidence="3">NDH-1 subunit C</fullName>
    </alternativeName>
</protein>
<dbReference type="Gene3D" id="3.30.460.80">
    <property type="entry name" value="NADH:ubiquinone oxidoreductase, 30kDa subunit"/>
    <property type="match status" value="1"/>
</dbReference>
<name>A0A2T0AV08_9FIRM</name>
<dbReference type="HAMAP" id="MF_01357">
    <property type="entry name" value="NDH1_NuoC"/>
    <property type="match status" value="1"/>
</dbReference>
<evidence type="ECO:0000259" key="6">
    <source>
        <dbReference type="Pfam" id="PF00329"/>
    </source>
</evidence>
<comment type="similarity">
    <text evidence="1 3 4">Belongs to the complex I 30 kDa subunit family.</text>
</comment>
<keyword evidence="3 5" id="KW-0874">Quinone</keyword>
<gene>
    <name evidence="7" type="primary">nqo5</name>
    <name evidence="3" type="synonym">nuoC</name>
    <name evidence="7" type="ORF">MOHU_08940</name>
</gene>
<keyword evidence="3" id="KW-0472">Membrane</keyword>
<dbReference type="InterPro" id="IPR037232">
    <property type="entry name" value="NADH_quin_OxRdtase_su_C/D-like"/>
</dbReference>
<comment type="function">
    <text evidence="3">NDH-1 shuttles electrons from NADH, via FMN and iron-sulfur (Fe-S) centers, to quinones in the respiratory chain. The immediate electron acceptor for the enzyme in this species is believed to be a menaquinone. Couples the redox reaction to proton translocation (for every two electrons transferred, four hydrogen ions are translocated across the cytoplasmic membrane), and thus conserves the redox energy in a proton gradient.</text>
</comment>
<keyword evidence="2 3" id="KW-0813">Transport</keyword>
<dbReference type="EC" id="7.1.1.-" evidence="3"/>
<dbReference type="NCBIfam" id="TIGR01961">
    <property type="entry name" value="NuoC_fam"/>
    <property type="match status" value="1"/>
</dbReference>
<dbReference type="SUPFAM" id="SSF143243">
    <property type="entry name" value="Nqo5-like"/>
    <property type="match status" value="1"/>
</dbReference>
<dbReference type="InterPro" id="IPR010218">
    <property type="entry name" value="NADH_DH_suC"/>
</dbReference>
<keyword evidence="3 4" id="KW-0520">NAD</keyword>
<comment type="subunit">
    <text evidence="3">NDH-1 is composed of 14 different subunits. Subunits NuoB, C, D, E, F, and G constitute the peripheral sector of the complex.</text>
</comment>
<dbReference type="RefSeq" id="WP_106004899.1">
    <property type="nucleotide sequence ID" value="NZ_CP136418.1"/>
</dbReference>
<reference evidence="7 8" key="1">
    <citation type="submission" date="2018-03" db="EMBL/GenBank/DDBJ databases">
        <title>Genome sequence of Moorella humiferrea DSM 23265.</title>
        <authorList>
            <person name="Poehlein A."/>
            <person name="Daniel R."/>
        </authorList>
    </citation>
    <scope>NUCLEOTIDE SEQUENCE [LARGE SCALE GENOMIC DNA]</scope>
    <source>
        <strain evidence="7 8">DSM 23265</strain>
    </source>
</reference>
<keyword evidence="8" id="KW-1185">Reference proteome</keyword>
<evidence type="ECO:0000256" key="5">
    <source>
        <dbReference type="RuleBase" id="RU003582"/>
    </source>
</evidence>
<dbReference type="GO" id="GO:0005886">
    <property type="term" value="C:plasma membrane"/>
    <property type="evidence" value="ECO:0007669"/>
    <property type="project" value="UniProtKB-SubCell"/>
</dbReference>
<dbReference type="EMBL" id="PVXM01000012">
    <property type="protein sequence ID" value="PRR74195.1"/>
    <property type="molecule type" value="Genomic_DNA"/>
</dbReference>
<dbReference type="PROSITE" id="PS00542">
    <property type="entry name" value="COMPLEX1_30K"/>
    <property type="match status" value="1"/>
</dbReference>
<proteinExistence type="inferred from homology"/>
<comment type="subcellular location">
    <subcellularLocation>
        <location evidence="3">Cell membrane</location>
        <topology evidence="3">Peripheral membrane protein</topology>
        <orientation evidence="3">Cytoplasmic side</orientation>
    </subcellularLocation>
</comment>
<dbReference type="OrthoDB" id="9803286at2"/>
<keyword evidence="7" id="KW-0560">Oxidoreductase</keyword>
<dbReference type="PANTHER" id="PTHR10884">
    <property type="entry name" value="NADH DEHYDROGENASE UBIQUINONE IRON-SULFUR PROTEIN 3"/>
    <property type="match status" value="1"/>
</dbReference>
<accession>A0A2T0AV08</accession>
<evidence type="ECO:0000256" key="1">
    <source>
        <dbReference type="ARBA" id="ARBA00007569"/>
    </source>
</evidence>
<comment type="catalytic activity">
    <reaction evidence="3 5">
        <text>a quinone + NADH + 5 H(+)(in) = a quinol + NAD(+) + 4 H(+)(out)</text>
        <dbReference type="Rhea" id="RHEA:57888"/>
        <dbReference type="ChEBI" id="CHEBI:15378"/>
        <dbReference type="ChEBI" id="CHEBI:24646"/>
        <dbReference type="ChEBI" id="CHEBI:57540"/>
        <dbReference type="ChEBI" id="CHEBI:57945"/>
        <dbReference type="ChEBI" id="CHEBI:132124"/>
    </reaction>
</comment>
<dbReference type="GO" id="GO:0050136">
    <property type="term" value="F:NADH dehydrogenase (quinone) (non-electrogenic) activity"/>
    <property type="evidence" value="ECO:0007669"/>
    <property type="project" value="UniProtKB-UniRule"/>
</dbReference>
<evidence type="ECO:0000313" key="8">
    <source>
        <dbReference type="Proteomes" id="UP000238415"/>
    </source>
</evidence>
<dbReference type="AlphaFoldDB" id="A0A2T0AV08"/>
<sequence length="150" mass="16783">MNKLIEELKGLFPGVQGEEGIDMPTLVVPADQLLALMEELKQRRGFNFLSDLTAVDFKAEDRIEMVYHLLAVPGGEALRVKVNLSRHEAEVPSLTSLWPAADVQEREAYDLMGVVFKGHPNLKRILCPDDFEGHPLRKDFKLNSGKEGGE</sequence>
<evidence type="ECO:0000256" key="2">
    <source>
        <dbReference type="ARBA" id="ARBA00022448"/>
    </source>
</evidence>
<dbReference type="GO" id="GO:0008137">
    <property type="term" value="F:NADH dehydrogenase (ubiquinone) activity"/>
    <property type="evidence" value="ECO:0007669"/>
    <property type="project" value="InterPro"/>
</dbReference>
<dbReference type="InterPro" id="IPR001268">
    <property type="entry name" value="NADH_UbQ_OxRdtase_30kDa_su"/>
</dbReference>
<organism evidence="7 8">
    <name type="scientific">Neomoorella humiferrea</name>
    <dbReference type="NCBI Taxonomy" id="676965"/>
    <lineage>
        <taxon>Bacteria</taxon>
        <taxon>Bacillati</taxon>
        <taxon>Bacillota</taxon>
        <taxon>Clostridia</taxon>
        <taxon>Neomoorellales</taxon>
        <taxon>Neomoorellaceae</taxon>
        <taxon>Neomoorella</taxon>
    </lineage>
</organism>
<dbReference type="PANTHER" id="PTHR10884:SF14">
    <property type="entry name" value="NADH DEHYDROGENASE [UBIQUINONE] IRON-SULFUR PROTEIN 3, MITOCHONDRIAL"/>
    <property type="match status" value="1"/>
</dbReference>
<evidence type="ECO:0000256" key="4">
    <source>
        <dbReference type="RuleBase" id="RU003456"/>
    </source>
</evidence>
<feature type="domain" description="NADH:ubiquinone oxidoreductase 30kDa subunit" evidence="6">
    <location>
        <begin position="27"/>
        <end position="144"/>
    </location>
</feature>
<evidence type="ECO:0000256" key="3">
    <source>
        <dbReference type="HAMAP-Rule" id="MF_01357"/>
    </source>
</evidence>
<dbReference type="Pfam" id="PF00329">
    <property type="entry name" value="Complex1_30kDa"/>
    <property type="match status" value="1"/>
</dbReference>
<keyword evidence="3 4" id="KW-1278">Translocase</keyword>
<keyword evidence="3" id="KW-1003">Cell membrane</keyword>
<dbReference type="Proteomes" id="UP000238415">
    <property type="component" value="Unassembled WGS sequence"/>
</dbReference>
<dbReference type="InterPro" id="IPR020396">
    <property type="entry name" value="NADH_UbQ_OxRdtase_CS"/>
</dbReference>
<dbReference type="GO" id="GO:0048038">
    <property type="term" value="F:quinone binding"/>
    <property type="evidence" value="ECO:0007669"/>
    <property type="project" value="UniProtKB-KW"/>
</dbReference>